<dbReference type="EMBL" id="JAYMYQ010000005">
    <property type="protein sequence ID" value="KAK7329387.1"/>
    <property type="molecule type" value="Genomic_DNA"/>
</dbReference>
<gene>
    <name evidence="1" type="ORF">VNO77_23551</name>
</gene>
<dbReference type="AlphaFoldDB" id="A0AAN9QBT2"/>
<evidence type="ECO:0000313" key="1">
    <source>
        <dbReference type="EMBL" id="KAK7329387.1"/>
    </source>
</evidence>
<reference evidence="1 2" key="1">
    <citation type="submission" date="2024-01" db="EMBL/GenBank/DDBJ databases">
        <title>The genomes of 5 underutilized Papilionoideae crops provide insights into root nodulation and disease resistanc.</title>
        <authorList>
            <person name="Jiang F."/>
        </authorList>
    </citation>
    <scope>NUCLEOTIDE SEQUENCE [LARGE SCALE GENOMIC DNA]</scope>
    <source>
        <strain evidence="1">LVBAO_FW01</strain>
        <tissue evidence="1">Leaves</tissue>
    </source>
</reference>
<protein>
    <submittedName>
        <fullName evidence="1">Uncharacterized protein</fullName>
    </submittedName>
</protein>
<dbReference type="Proteomes" id="UP001367508">
    <property type="component" value="Unassembled WGS sequence"/>
</dbReference>
<accession>A0AAN9QBT2</accession>
<proteinExistence type="predicted"/>
<sequence length="110" mass="12550">MVTQLLVYHPISPVESFVATESMHKMLQEKSGTSTGFEVAQSRRRLWAFSSEYPRPGAELSKLLSMNIHQCACHSFVGLKSFLQWNPYRQARLNRTVLLVYKLGPLTSYA</sequence>
<comment type="caution">
    <text evidence="1">The sequence shown here is derived from an EMBL/GenBank/DDBJ whole genome shotgun (WGS) entry which is preliminary data.</text>
</comment>
<evidence type="ECO:0000313" key="2">
    <source>
        <dbReference type="Proteomes" id="UP001367508"/>
    </source>
</evidence>
<name>A0AAN9QBT2_CANGL</name>
<organism evidence="1 2">
    <name type="scientific">Canavalia gladiata</name>
    <name type="common">Sword bean</name>
    <name type="synonym">Dolichos gladiatus</name>
    <dbReference type="NCBI Taxonomy" id="3824"/>
    <lineage>
        <taxon>Eukaryota</taxon>
        <taxon>Viridiplantae</taxon>
        <taxon>Streptophyta</taxon>
        <taxon>Embryophyta</taxon>
        <taxon>Tracheophyta</taxon>
        <taxon>Spermatophyta</taxon>
        <taxon>Magnoliopsida</taxon>
        <taxon>eudicotyledons</taxon>
        <taxon>Gunneridae</taxon>
        <taxon>Pentapetalae</taxon>
        <taxon>rosids</taxon>
        <taxon>fabids</taxon>
        <taxon>Fabales</taxon>
        <taxon>Fabaceae</taxon>
        <taxon>Papilionoideae</taxon>
        <taxon>50 kb inversion clade</taxon>
        <taxon>NPAAA clade</taxon>
        <taxon>indigoferoid/millettioid clade</taxon>
        <taxon>Phaseoleae</taxon>
        <taxon>Canavalia</taxon>
    </lineage>
</organism>
<keyword evidence="2" id="KW-1185">Reference proteome</keyword>